<evidence type="ECO:0000259" key="6">
    <source>
        <dbReference type="Pfam" id="PF04932"/>
    </source>
</evidence>
<protein>
    <submittedName>
        <fullName evidence="7">O-antigen ligase</fullName>
    </submittedName>
</protein>
<evidence type="ECO:0000256" key="5">
    <source>
        <dbReference type="SAM" id="Phobius"/>
    </source>
</evidence>
<feature type="transmembrane region" description="Helical" evidence="5">
    <location>
        <begin position="21"/>
        <end position="39"/>
    </location>
</feature>
<feature type="transmembrane region" description="Helical" evidence="5">
    <location>
        <begin position="231"/>
        <end position="264"/>
    </location>
</feature>
<comment type="subcellular location">
    <subcellularLocation>
        <location evidence="1">Membrane</location>
        <topology evidence="1">Multi-pass membrane protein</topology>
    </subcellularLocation>
</comment>
<dbReference type="GO" id="GO:0016874">
    <property type="term" value="F:ligase activity"/>
    <property type="evidence" value="ECO:0007669"/>
    <property type="project" value="UniProtKB-KW"/>
</dbReference>
<dbReference type="RefSeq" id="WP_209676736.1">
    <property type="nucleotide sequence ID" value="NZ_JAGIOI010000001.1"/>
</dbReference>
<evidence type="ECO:0000313" key="7">
    <source>
        <dbReference type="EMBL" id="MBP2411549.1"/>
    </source>
</evidence>
<feature type="transmembrane region" description="Helical" evidence="5">
    <location>
        <begin position="45"/>
        <end position="68"/>
    </location>
</feature>
<dbReference type="Proteomes" id="UP000711614">
    <property type="component" value="Unassembled WGS sequence"/>
</dbReference>
<feature type="transmembrane region" description="Helical" evidence="5">
    <location>
        <begin position="353"/>
        <end position="375"/>
    </location>
</feature>
<keyword evidence="8" id="KW-1185">Reference proteome</keyword>
<dbReference type="EMBL" id="JAGIOI010000001">
    <property type="protein sequence ID" value="MBP2411549.1"/>
    <property type="molecule type" value="Genomic_DNA"/>
</dbReference>
<dbReference type="PANTHER" id="PTHR37422:SF13">
    <property type="entry name" value="LIPOPOLYSACCHARIDE BIOSYNTHESIS PROTEIN PA4999-RELATED"/>
    <property type="match status" value="1"/>
</dbReference>
<keyword evidence="7" id="KW-0436">Ligase</keyword>
<evidence type="ECO:0000256" key="2">
    <source>
        <dbReference type="ARBA" id="ARBA00022692"/>
    </source>
</evidence>
<accession>A0ABS4YRY1</accession>
<dbReference type="Pfam" id="PF04932">
    <property type="entry name" value="Wzy_C"/>
    <property type="match status" value="1"/>
</dbReference>
<feature type="transmembrane region" description="Helical" evidence="5">
    <location>
        <begin position="387"/>
        <end position="404"/>
    </location>
</feature>
<feature type="transmembrane region" description="Helical" evidence="5">
    <location>
        <begin position="207"/>
        <end position="224"/>
    </location>
</feature>
<sequence length="443" mass="46555">MLKITKNAGTPGHPVHSARPKASDAVTVLTFYLLVLLVVPSDRRVAALGGAGAPAGLFALASLLWWCWHHIQHPHAAWTRRFQPVRTAMFVYCAAVAASYAMASLSALPPTDISVADMGLLRVAAFAGILLVANDGVPSGERFLVLIRRLCLLAGLYAGLGLVQFFTGISIVDSIQIPGLTSSAVGGTEARAGFIRADATAMHPLEYAMVLVMALPFCLTLALYDKKRSAFLRWFPVAAIALSSVLSVTRSALLGLVAVVLVLLPTWPRAARRGMIAAFAVVLVGVYVAVPGMMGTIVGMFSGGSSSVSSRTSSYDTVVGFVELSPFFGRGFGTFLPSYRILDNQYLSAAIETGLVGIIALLLVIVCAGAVALAGSRREPDPLLKHLGTALLASTIGGALLTAFFDCFAFPQACGMLFLVLGLCGSYWNLTRNSVPAKPVAAP</sequence>
<dbReference type="PANTHER" id="PTHR37422">
    <property type="entry name" value="TEICHURONIC ACID BIOSYNTHESIS PROTEIN TUAE"/>
    <property type="match status" value="1"/>
</dbReference>
<evidence type="ECO:0000256" key="4">
    <source>
        <dbReference type="ARBA" id="ARBA00023136"/>
    </source>
</evidence>
<gene>
    <name evidence="7" type="ORF">JOF48_000348</name>
</gene>
<feature type="transmembrane region" description="Helical" evidence="5">
    <location>
        <begin position="150"/>
        <end position="172"/>
    </location>
</feature>
<dbReference type="InterPro" id="IPR051533">
    <property type="entry name" value="WaaL-like"/>
</dbReference>
<organism evidence="7 8">
    <name type="scientific">Arthrobacter stackebrandtii</name>
    <dbReference type="NCBI Taxonomy" id="272161"/>
    <lineage>
        <taxon>Bacteria</taxon>
        <taxon>Bacillati</taxon>
        <taxon>Actinomycetota</taxon>
        <taxon>Actinomycetes</taxon>
        <taxon>Micrococcales</taxon>
        <taxon>Micrococcaceae</taxon>
        <taxon>Arthrobacter</taxon>
    </lineage>
</organism>
<keyword evidence="4 5" id="KW-0472">Membrane</keyword>
<evidence type="ECO:0000256" key="3">
    <source>
        <dbReference type="ARBA" id="ARBA00022989"/>
    </source>
</evidence>
<reference evidence="7 8" key="1">
    <citation type="submission" date="2021-03" db="EMBL/GenBank/DDBJ databases">
        <title>Sequencing the genomes of 1000 actinobacteria strains.</title>
        <authorList>
            <person name="Klenk H.-P."/>
        </authorList>
    </citation>
    <scope>NUCLEOTIDE SEQUENCE [LARGE SCALE GENOMIC DNA]</scope>
    <source>
        <strain evidence="7 8">DSM 16005</strain>
    </source>
</reference>
<comment type="caution">
    <text evidence="7">The sequence shown here is derived from an EMBL/GenBank/DDBJ whole genome shotgun (WGS) entry which is preliminary data.</text>
</comment>
<dbReference type="InterPro" id="IPR007016">
    <property type="entry name" value="O-antigen_ligase-rel_domated"/>
</dbReference>
<evidence type="ECO:0000313" key="8">
    <source>
        <dbReference type="Proteomes" id="UP000711614"/>
    </source>
</evidence>
<feature type="transmembrane region" description="Helical" evidence="5">
    <location>
        <begin position="89"/>
        <end position="108"/>
    </location>
</feature>
<keyword evidence="2 5" id="KW-0812">Transmembrane</keyword>
<evidence type="ECO:0000256" key="1">
    <source>
        <dbReference type="ARBA" id="ARBA00004141"/>
    </source>
</evidence>
<name>A0ABS4YRY1_9MICC</name>
<feature type="transmembrane region" description="Helical" evidence="5">
    <location>
        <begin position="410"/>
        <end position="430"/>
    </location>
</feature>
<keyword evidence="3 5" id="KW-1133">Transmembrane helix</keyword>
<feature type="transmembrane region" description="Helical" evidence="5">
    <location>
        <begin position="276"/>
        <end position="301"/>
    </location>
</feature>
<proteinExistence type="predicted"/>
<feature type="transmembrane region" description="Helical" evidence="5">
    <location>
        <begin position="120"/>
        <end position="138"/>
    </location>
</feature>
<feature type="domain" description="O-antigen ligase-related" evidence="6">
    <location>
        <begin position="237"/>
        <end position="362"/>
    </location>
</feature>